<dbReference type="FunFam" id="3.20.20.80:FF:000115">
    <property type="entry name" value="Beta-galactosidase"/>
    <property type="match status" value="1"/>
</dbReference>
<keyword evidence="2" id="KW-0378">Hydrolase</keyword>
<comment type="caution">
    <text evidence="8">The sequence shown here is derived from an EMBL/GenBank/DDBJ whole genome shotgun (WGS) entry which is preliminary data.</text>
</comment>
<gene>
    <name evidence="8" type="ORF">NE632_09170</name>
</gene>
<reference evidence="8" key="1">
    <citation type="submission" date="2022-06" db="EMBL/GenBank/DDBJ databases">
        <title>Isolation of gut microbiota from human fecal samples.</title>
        <authorList>
            <person name="Pamer E.G."/>
            <person name="Barat B."/>
            <person name="Waligurski E."/>
            <person name="Medina S."/>
            <person name="Paddock L."/>
            <person name="Mostad J."/>
        </authorList>
    </citation>
    <scope>NUCLEOTIDE SEQUENCE</scope>
    <source>
        <strain evidence="8">DFI.5.57</strain>
    </source>
</reference>
<feature type="domain" description="Beta-galactosidase galactose-binding" evidence="7">
    <location>
        <begin position="500"/>
        <end position="558"/>
    </location>
</feature>
<evidence type="ECO:0000256" key="2">
    <source>
        <dbReference type="ARBA" id="ARBA00022801"/>
    </source>
</evidence>
<dbReference type="EMBL" id="JANGCN010000019">
    <property type="protein sequence ID" value="MCQ5153479.1"/>
    <property type="molecule type" value="Genomic_DNA"/>
</dbReference>
<dbReference type="Proteomes" id="UP001206236">
    <property type="component" value="Unassembled WGS sequence"/>
</dbReference>
<protein>
    <submittedName>
        <fullName evidence="8">Beta-galactosidase</fullName>
    </submittedName>
</protein>
<dbReference type="Pfam" id="PF21317">
    <property type="entry name" value="BetaGal_ABD_1"/>
    <property type="match status" value="1"/>
</dbReference>
<dbReference type="InterPro" id="IPR031330">
    <property type="entry name" value="Gly_Hdrlase_35_cat"/>
</dbReference>
<accession>A0AAW5KIQ2</accession>
<dbReference type="InterPro" id="IPR048912">
    <property type="entry name" value="BetaGal1-like_ABD1"/>
</dbReference>
<evidence type="ECO:0000313" key="8">
    <source>
        <dbReference type="EMBL" id="MCQ5153479.1"/>
    </source>
</evidence>
<dbReference type="SUPFAM" id="SSF51445">
    <property type="entry name" value="(Trans)glycosidases"/>
    <property type="match status" value="1"/>
</dbReference>
<evidence type="ECO:0000256" key="3">
    <source>
        <dbReference type="ARBA" id="ARBA00023295"/>
    </source>
</evidence>
<feature type="active site" description="Proton donor" evidence="4">
    <location>
        <position position="157"/>
    </location>
</feature>
<sequence length="582" mass="66599">MFMFEIKDKFYPDGKEFQIISGAVHYFRTVPEYWRDRLEKLVNIGCNTVETYIPWNFHEPAKGEYHWEGMHDVCRFIETAQELGLYIIIRPSPYICSEWEFGGLPAWLLKDPKMRLRCSYEPYLKAVKDYYSVLMPKLAPYQIDNGGKIILMQIENEYGYYGNDTAYLEFLRDTMRELGITVPFVTSDGPWSEQIFKSGMVGGALATGNFGSGAQWQFGEMRRFIGGDKPLMCMEFWNGWFDAWGEEHHTTSPEKAAQELDELLKRGSVNFYMFEGGTNFGFMAGRNGGNKTADVTSYEYDAPLTEDGRLTEKYAFCKKVISKYRSFDEIPLSAEIMQKAYGKIKCTAKTDLFSVLDRISAPKKSVYPLSFEELDCYYGYVLYRLNIREDETVENVRTENSSDRILGYRNGRYAFTAFAENISEQFEMTEKSAGGTLDLLTENIGRENFDTELESQRKGIIGGVKINDFRHFGFEMYPLPLDAEQLEKLDFSAGSTAGVPAFYRFEFDISVLADTFLDTEGFGKGVAFVNGFNLGRFWDIGPQKRLYLPAPLLKMGKNEIIIFETEGRSSEEITLCGEPALG</sequence>
<evidence type="ECO:0000256" key="4">
    <source>
        <dbReference type="PIRSR" id="PIRSR006336-1"/>
    </source>
</evidence>
<dbReference type="PANTHER" id="PTHR23421">
    <property type="entry name" value="BETA-GALACTOSIDASE RELATED"/>
    <property type="match status" value="1"/>
</dbReference>
<evidence type="ECO:0000259" key="6">
    <source>
        <dbReference type="Pfam" id="PF21317"/>
    </source>
</evidence>
<evidence type="ECO:0000313" key="9">
    <source>
        <dbReference type="Proteomes" id="UP001206236"/>
    </source>
</evidence>
<name>A0AAW5KIQ2_9FIRM</name>
<dbReference type="SUPFAM" id="SSF49785">
    <property type="entry name" value="Galactose-binding domain-like"/>
    <property type="match status" value="1"/>
</dbReference>
<feature type="active site" description="Nucleophile" evidence="4">
    <location>
        <position position="235"/>
    </location>
</feature>
<dbReference type="PRINTS" id="PR00742">
    <property type="entry name" value="GLHYDRLASE35"/>
</dbReference>
<comment type="similarity">
    <text evidence="1">Belongs to the glycosyl hydrolase 35 family.</text>
</comment>
<dbReference type="InterPro" id="IPR017853">
    <property type="entry name" value="GH"/>
</dbReference>
<dbReference type="InterPro" id="IPR026283">
    <property type="entry name" value="B-gal_1-like"/>
</dbReference>
<dbReference type="Pfam" id="PF01301">
    <property type="entry name" value="Glyco_hydro_35"/>
    <property type="match status" value="1"/>
</dbReference>
<dbReference type="InterPro" id="IPR048913">
    <property type="entry name" value="BetaGal_gal-bd"/>
</dbReference>
<evidence type="ECO:0000259" key="5">
    <source>
        <dbReference type="Pfam" id="PF01301"/>
    </source>
</evidence>
<dbReference type="GO" id="GO:0005975">
    <property type="term" value="P:carbohydrate metabolic process"/>
    <property type="evidence" value="ECO:0007669"/>
    <property type="project" value="InterPro"/>
</dbReference>
<dbReference type="PIRSF" id="PIRSF006336">
    <property type="entry name" value="B-gal"/>
    <property type="match status" value="1"/>
</dbReference>
<dbReference type="GO" id="GO:0004565">
    <property type="term" value="F:beta-galactosidase activity"/>
    <property type="evidence" value="ECO:0007669"/>
    <property type="project" value="InterPro"/>
</dbReference>
<dbReference type="Gene3D" id="2.60.120.260">
    <property type="entry name" value="Galactose-binding domain-like"/>
    <property type="match status" value="2"/>
</dbReference>
<dbReference type="Pfam" id="PF21467">
    <property type="entry name" value="BetaGal_gal-bd"/>
    <property type="match status" value="1"/>
</dbReference>
<evidence type="ECO:0000259" key="7">
    <source>
        <dbReference type="Pfam" id="PF21467"/>
    </source>
</evidence>
<organism evidence="8 9">
    <name type="scientific">Ruminococcus bicirculans</name>
    <name type="common">ex Wegman et al. 2014</name>
    <dbReference type="NCBI Taxonomy" id="1160721"/>
    <lineage>
        <taxon>Bacteria</taxon>
        <taxon>Bacillati</taxon>
        <taxon>Bacillota</taxon>
        <taxon>Clostridia</taxon>
        <taxon>Eubacteriales</taxon>
        <taxon>Oscillospiraceae</taxon>
        <taxon>Ruminococcus</taxon>
    </lineage>
</organism>
<keyword evidence="3" id="KW-0326">Glycosidase</keyword>
<dbReference type="InterPro" id="IPR008979">
    <property type="entry name" value="Galactose-bd-like_sf"/>
</dbReference>
<dbReference type="Gene3D" id="3.20.20.80">
    <property type="entry name" value="Glycosidases"/>
    <property type="match status" value="1"/>
</dbReference>
<dbReference type="InterPro" id="IPR001944">
    <property type="entry name" value="Glycoside_Hdrlase_35"/>
</dbReference>
<dbReference type="AlphaFoldDB" id="A0AAW5KIQ2"/>
<proteinExistence type="inferred from homology"/>
<feature type="domain" description="Beta-galactosidase 1-like first all-beta" evidence="6">
    <location>
        <begin position="368"/>
        <end position="480"/>
    </location>
</feature>
<evidence type="ECO:0000256" key="1">
    <source>
        <dbReference type="ARBA" id="ARBA00009809"/>
    </source>
</evidence>
<feature type="domain" description="Glycoside hydrolase 35 catalytic" evidence="5">
    <location>
        <begin position="10"/>
        <end position="323"/>
    </location>
</feature>